<dbReference type="Gene3D" id="3.90.550.10">
    <property type="entry name" value="Spore Coat Polysaccharide Biosynthesis Protein SpsA, Chain A"/>
    <property type="match status" value="1"/>
</dbReference>
<evidence type="ECO:0000256" key="1">
    <source>
        <dbReference type="ARBA" id="ARBA00038494"/>
    </source>
</evidence>
<dbReference type="SUPFAM" id="SSF53448">
    <property type="entry name" value="Nucleotide-diphospho-sugar transferases"/>
    <property type="match status" value="1"/>
</dbReference>
<comment type="caution">
    <text evidence="3">The sequence shown here is derived from an EMBL/GenBank/DDBJ whole genome shotgun (WGS) entry which is preliminary data.</text>
</comment>
<evidence type="ECO:0000313" key="4">
    <source>
        <dbReference type="Proteomes" id="UP001597086"/>
    </source>
</evidence>
<reference evidence="4" key="1">
    <citation type="journal article" date="2019" name="Int. J. Syst. Evol. Microbiol.">
        <title>The Global Catalogue of Microorganisms (GCM) 10K type strain sequencing project: providing services to taxonomists for standard genome sequencing and annotation.</title>
        <authorList>
            <consortium name="The Broad Institute Genomics Platform"/>
            <consortium name="The Broad Institute Genome Sequencing Center for Infectious Disease"/>
            <person name="Wu L."/>
            <person name="Ma J."/>
        </authorList>
    </citation>
    <scope>NUCLEOTIDE SEQUENCE [LARGE SCALE GENOMIC DNA]</scope>
    <source>
        <strain evidence="4">CCUG 56098</strain>
    </source>
</reference>
<dbReference type="PANTHER" id="PTHR43630:SF2">
    <property type="entry name" value="GLYCOSYLTRANSFERASE"/>
    <property type="match status" value="1"/>
</dbReference>
<protein>
    <submittedName>
        <fullName evidence="3">Glycosyltransferase family 2 protein</fullName>
        <ecNumber evidence="3">2.4.-.-</ecNumber>
    </submittedName>
</protein>
<dbReference type="InterPro" id="IPR001173">
    <property type="entry name" value="Glyco_trans_2-like"/>
</dbReference>
<keyword evidence="3" id="KW-0328">Glycosyltransferase</keyword>
<evidence type="ECO:0000313" key="3">
    <source>
        <dbReference type="EMBL" id="MFD1016340.1"/>
    </source>
</evidence>
<evidence type="ECO:0000259" key="2">
    <source>
        <dbReference type="Pfam" id="PF00535"/>
    </source>
</evidence>
<dbReference type="EC" id="2.4.-.-" evidence="3"/>
<dbReference type="GO" id="GO:0016757">
    <property type="term" value="F:glycosyltransferase activity"/>
    <property type="evidence" value="ECO:0007669"/>
    <property type="project" value="UniProtKB-KW"/>
</dbReference>
<gene>
    <name evidence="3" type="ORF">ACFQ13_10445</name>
</gene>
<dbReference type="CDD" id="cd02511">
    <property type="entry name" value="Beta4Glucosyltransferase"/>
    <property type="match status" value="1"/>
</dbReference>
<keyword evidence="3" id="KW-0808">Transferase</keyword>
<accession>A0ABW3KR84</accession>
<dbReference type="PANTHER" id="PTHR43630">
    <property type="entry name" value="POLY-BETA-1,6-N-ACETYL-D-GLUCOSAMINE SYNTHASE"/>
    <property type="match status" value="1"/>
</dbReference>
<dbReference type="RefSeq" id="WP_386117031.1">
    <property type="nucleotide sequence ID" value="NZ_JBHTKM010000063.1"/>
</dbReference>
<dbReference type="Proteomes" id="UP001597086">
    <property type="component" value="Unassembled WGS sequence"/>
</dbReference>
<dbReference type="EMBL" id="JBHTKM010000063">
    <property type="protein sequence ID" value="MFD1016340.1"/>
    <property type="molecule type" value="Genomic_DNA"/>
</dbReference>
<comment type="similarity">
    <text evidence="1">Belongs to the glycosyltransferase 2 family. WaaE/KdtX subfamily.</text>
</comment>
<name>A0ABW3KR84_9FLAO</name>
<dbReference type="Pfam" id="PF00535">
    <property type="entry name" value="Glycos_transf_2"/>
    <property type="match status" value="1"/>
</dbReference>
<dbReference type="InterPro" id="IPR029044">
    <property type="entry name" value="Nucleotide-diphossugar_trans"/>
</dbReference>
<sequence length="274" mass="32907">MFSIVILTYNEESSIQSCLESINWCDDIVIIDSYSQDQTLEIGEKFGARVYKNEFVDFAQQRNFANEEIKFKYQWVFHLDADEHFNLDLKKECEVAIKKYEYGAFMVPSKTMLYDKWIKYAANYPVYQMRFHKIGDSRFIQHGHGQRETDLRKGLGFLTTPYEHFSYAKGITNWLQKHVKYAEEEAYQFYQDNEKIKIKNLFSKNTIEQRRAIKRISATLPFRPVLRFLYFYIIKMGFRDGRIGYEYCKLQYLFELMVVFKSFEIRQKNKGIIS</sequence>
<organism evidence="3 4">
    <name type="scientific">Winogradskyella rapida</name>
    <dbReference type="NCBI Taxonomy" id="549701"/>
    <lineage>
        <taxon>Bacteria</taxon>
        <taxon>Pseudomonadati</taxon>
        <taxon>Bacteroidota</taxon>
        <taxon>Flavobacteriia</taxon>
        <taxon>Flavobacteriales</taxon>
        <taxon>Flavobacteriaceae</taxon>
        <taxon>Winogradskyella</taxon>
    </lineage>
</organism>
<keyword evidence="4" id="KW-1185">Reference proteome</keyword>
<proteinExistence type="inferred from homology"/>
<feature type="domain" description="Glycosyltransferase 2-like" evidence="2">
    <location>
        <begin position="3"/>
        <end position="104"/>
    </location>
</feature>